<feature type="coiled-coil region" evidence="6">
    <location>
        <begin position="399"/>
        <end position="437"/>
    </location>
</feature>
<dbReference type="GO" id="GO:0000921">
    <property type="term" value="P:septin ring assembly"/>
    <property type="evidence" value="ECO:0007669"/>
    <property type="project" value="InterPro"/>
</dbReference>
<proteinExistence type="inferred from homology"/>
<dbReference type="HAMAP" id="MF_00728">
    <property type="entry name" value="EzrA"/>
    <property type="match status" value="1"/>
</dbReference>
<keyword evidence="6" id="KW-0132">Cell division</keyword>
<name>A0A2H6D7N4_TETHA</name>
<keyword evidence="4 6" id="KW-0472">Membrane</keyword>
<dbReference type="RefSeq" id="WP_014124350.1">
    <property type="nucleotide sequence ID" value="NZ_BAABQP010000039.1"/>
</dbReference>
<keyword evidence="5 6" id="KW-0717">Septation</keyword>
<evidence type="ECO:0000256" key="2">
    <source>
        <dbReference type="ARBA" id="ARBA00022989"/>
    </source>
</evidence>
<comment type="function">
    <text evidence="6">Negative regulator of FtsZ ring formation; modulates the frequency and position of FtsZ ring formation. Inhibits FtsZ ring formation at polar sites. Interacts either with FtsZ or with one of its binding partners to promote depolymerization.</text>
</comment>
<dbReference type="Proteomes" id="UP000236214">
    <property type="component" value="Unassembled WGS sequence"/>
</dbReference>
<evidence type="ECO:0000313" key="8">
    <source>
        <dbReference type="Proteomes" id="UP000236214"/>
    </source>
</evidence>
<gene>
    <name evidence="6" type="primary">ezrA</name>
    <name evidence="7" type="ORF">TEHN7118_2177</name>
</gene>
<evidence type="ECO:0000313" key="7">
    <source>
        <dbReference type="EMBL" id="GBD69371.1"/>
    </source>
</evidence>
<evidence type="ECO:0000256" key="3">
    <source>
        <dbReference type="ARBA" id="ARBA00023054"/>
    </source>
</evidence>
<comment type="similarity">
    <text evidence="6">Belongs to the EzrA family.</text>
</comment>
<reference evidence="7 8" key="1">
    <citation type="submission" date="2016-05" db="EMBL/GenBank/DDBJ databases">
        <title>Whole genome sequencing of Tetragenococcus halophilus subsp. halophilus NISL 7118.</title>
        <authorList>
            <person name="Shiwa Y."/>
            <person name="Nishimura I."/>
            <person name="Yoshikawa H."/>
            <person name="Koyama Y."/>
            <person name="Oguma T."/>
        </authorList>
    </citation>
    <scope>NUCLEOTIDE SEQUENCE [LARGE SCALE GENOMIC DNA]</scope>
    <source>
        <strain evidence="7 8">NISL 7118</strain>
    </source>
</reference>
<feature type="coiled-coil region" evidence="6">
    <location>
        <begin position="104"/>
        <end position="131"/>
    </location>
</feature>
<organism evidence="7 8">
    <name type="scientific">Tetragenococcus halophilus subsp. halophilus</name>
    <dbReference type="NCBI Taxonomy" id="1513897"/>
    <lineage>
        <taxon>Bacteria</taxon>
        <taxon>Bacillati</taxon>
        <taxon>Bacillota</taxon>
        <taxon>Bacilli</taxon>
        <taxon>Lactobacillales</taxon>
        <taxon>Enterococcaceae</taxon>
        <taxon>Tetragenococcus</taxon>
    </lineage>
</organism>
<protein>
    <recommendedName>
        <fullName evidence="6">Septation ring formation regulator EzrA</fullName>
    </recommendedName>
</protein>
<evidence type="ECO:0000256" key="5">
    <source>
        <dbReference type="ARBA" id="ARBA00023210"/>
    </source>
</evidence>
<keyword evidence="3 6" id="KW-0175">Coiled coil</keyword>
<dbReference type="GO" id="GO:0005886">
    <property type="term" value="C:plasma membrane"/>
    <property type="evidence" value="ECO:0007669"/>
    <property type="project" value="UniProtKB-SubCell"/>
</dbReference>
<dbReference type="GO" id="GO:0000917">
    <property type="term" value="P:division septum assembly"/>
    <property type="evidence" value="ECO:0007669"/>
    <property type="project" value="UniProtKB-KW"/>
</dbReference>
<keyword evidence="6" id="KW-0131">Cell cycle</keyword>
<comment type="caution">
    <text evidence="7">The sequence shown here is derived from an EMBL/GenBank/DDBJ whole genome shotgun (WGS) entry which is preliminary data.</text>
</comment>
<accession>A0A2H6D7N4</accession>
<dbReference type="AlphaFoldDB" id="A0A2H6D7N4"/>
<evidence type="ECO:0000256" key="1">
    <source>
        <dbReference type="ARBA" id="ARBA00022692"/>
    </source>
</evidence>
<keyword evidence="8" id="KW-1185">Reference proteome</keyword>
<dbReference type="InterPro" id="IPR010379">
    <property type="entry name" value="EzrA"/>
</dbReference>
<feature type="topological domain" description="Extracellular" evidence="6">
    <location>
        <begin position="1"/>
        <end position="8"/>
    </location>
</feature>
<keyword evidence="2 6" id="KW-1133">Transmembrane helix</keyword>
<evidence type="ECO:0000256" key="6">
    <source>
        <dbReference type="HAMAP-Rule" id="MF_00728"/>
    </source>
</evidence>
<keyword evidence="1 6" id="KW-0812">Transmembrane</keyword>
<dbReference type="EMBL" id="BDEC01000207">
    <property type="protein sequence ID" value="GBD69371.1"/>
    <property type="molecule type" value="Genomic_DNA"/>
</dbReference>
<comment type="subcellular location">
    <subcellularLocation>
        <location evidence="6">Cell membrane</location>
        <topology evidence="6">Single-pass membrane protein</topology>
    </subcellularLocation>
    <text evidence="6">Colocalized with FtsZ to the nascent septal site.</text>
</comment>
<dbReference type="Pfam" id="PF06160">
    <property type="entry name" value="EzrA"/>
    <property type="match status" value="1"/>
</dbReference>
<evidence type="ECO:0000256" key="4">
    <source>
        <dbReference type="ARBA" id="ARBA00023136"/>
    </source>
</evidence>
<feature type="topological domain" description="Cytoplasmic" evidence="6">
    <location>
        <begin position="28"/>
        <end position="574"/>
    </location>
</feature>
<dbReference type="Gene3D" id="1.10.287.2610">
    <property type="match status" value="1"/>
</dbReference>
<dbReference type="GO" id="GO:0005940">
    <property type="term" value="C:septin ring"/>
    <property type="evidence" value="ECO:0007669"/>
    <property type="project" value="InterPro"/>
</dbReference>
<keyword evidence="6" id="KW-1003">Cell membrane</keyword>
<sequence>MGSNLILGIVIAIVVLAAVVYGIGFFMRKKNQEKLKALEDRKKALFDSSIKEDIDAIKKMHMVGQSQSTFKEWEQKWEQLSTDKFAELESQIFEIENLNEAFRFVKAKAAVEKAQKTMDDIEDEIGKVRQGFKELRESEERNSLKVQQAMDVYEEMKQALRDNGDQFGPAFAEVQKQVKSVESEFTQFITLNTSGDPVEARDILESAEKHTFELEELMRKIPDEYEKLHKTFPEQLEEIEEGYQTLMEQEYVLPVGNFAQDIQQVHHRVEHSLEDLEKVEISTVEAANIETADQIDQLYDVMEREIEAKNYVTKNRKAVADYIQHATSNNRQLLIELDHTSQTYTLNHNELARVRGFQTEIEEVARRNDSVDPQLEAHEIAYSEAQSFYKEAYRILDGVESEQVEIDQAIRELRKGEKVAQQQAEDLEFDLRNLKRLVEKQRLPGLPGDYLNYFYGVTDRLEELDDSLNQIRVDMDEVNEMVALCKEDLSVLTEKTHDMLDEAALTEQMMQHANRYRHSYAEVKASIERAFDLFYYEYRYKDALDEIGTALERVEPGAFKRIEDFYYENREELV</sequence>